<protein>
    <submittedName>
        <fullName evidence="2">Uncharacterized protein DUF4136</fullName>
    </submittedName>
</protein>
<dbReference type="InterPro" id="IPR025411">
    <property type="entry name" value="DUF4136"/>
</dbReference>
<dbReference type="Gene3D" id="3.30.160.670">
    <property type="match status" value="1"/>
</dbReference>
<evidence type="ECO:0000313" key="2">
    <source>
        <dbReference type="EMBL" id="TDO29347.1"/>
    </source>
</evidence>
<gene>
    <name evidence="2" type="ORF">BC659_1436</name>
</gene>
<dbReference type="RefSeq" id="WP_133473951.1">
    <property type="nucleotide sequence ID" value="NZ_SNWP01000010.1"/>
</dbReference>
<dbReference type="Proteomes" id="UP000295741">
    <property type="component" value="Unassembled WGS sequence"/>
</dbReference>
<feature type="domain" description="DUF4136" evidence="1">
    <location>
        <begin position="27"/>
        <end position="191"/>
    </location>
</feature>
<dbReference type="EMBL" id="SNWP01000010">
    <property type="protein sequence ID" value="TDO29347.1"/>
    <property type="molecule type" value="Genomic_DNA"/>
</dbReference>
<accession>A0A4R6J339</accession>
<sequence length="193" mass="22662">MKKIQWMTITVLMVWVMISCGRTAYVQKDADVDFSTIKTYSWVTTQANKEKASVQIKNDDLTNRKIRQAIDKNLAEKGWKEVKKNPDVYLVYDIMIEEENKKVTTPVYSQSFTRWFFNPRNRRWVPVFYPSQFMGYDEDMEKVKEGTLTLTLMDADTDKTIWQGWTTSEMSGRKLTDKQIESKVKAIVAKLTK</sequence>
<dbReference type="AlphaFoldDB" id="A0A4R6J339"/>
<comment type="caution">
    <text evidence="2">The sequence shown here is derived from an EMBL/GenBank/DDBJ whole genome shotgun (WGS) entry which is preliminary data.</text>
</comment>
<dbReference type="Pfam" id="PF13590">
    <property type="entry name" value="DUF4136"/>
    <property type="match status" value="1"/>
</dbReference>
<keyword evidence="3" id="KW-1185">Reference proteome</keyword>
<proteinExistence type="predicted"/>
<dbReference type="PROSITE" id="PS51257">
    <property type="entry name" value="PROKAR_LIPOPROTEIN"/>
    <property type="match status" value="1"/>
</dbReference>
<evidence type="ECO:0000313" key="3">
    <source>
        <dbReference type="Proteomes" id="UP000295741"/>
    </source>
</evidence>
<name>A0A4R6J339_9BACT</name>
<reference evidence="2 3" key="1">
    <citation type="submission" date="2019-03" db="EMBL/GenBank/DDBJ databases">
        <title>Genomic Encyclopedia of Archaeal and Bacterial Type Strains, Phase II (KMG-II): from individual species to whole genera.</title>
        <authorList>
            <person name="Goeker M."/>
        </authorList>
    </citation>
    <scope>NUCLEOTIDE SEQUENCE [LARGE SCALE GENOMIC DNA]</scope>
    <source>
        <strain evidence="2 3">DSM 28323</strain>
    </source>
</reference>
<dbReference type="OrthoDB" id="118896at2"/>
<evidence type="ECO:0000259" key="1">
    <source>
        <dbReference type="Pfam" id="PF13590"/>
    </source>
</evidence>
<organism evidence="2 3">
    <name type="scientific">Sediminibacterium goheungense</name>
    <dbReference type="NCBI Taxonomy" id="1086393"/>
    <lineage>
        <taxon>Bacteria</taxon>
        <taxon>Pseudomonadati</taxon>
        <taxon>Bacteroidota</taxon>
        <taxon>Chitinophagia</taxon>
        <taxon>Chitinophagales</taxon>
        <taxon>Chitinophagaceae</taxon>
        <taxon>Sediminibacterium</taxon>
    </lineage>
</organism>